<dbReference type="Proteomes" id="UP000192722">
    <property type="component" value="Unassembled WGS sequence"/>
</dbReference>
<organism evidence="2 3">
    <name type="scientific">Rouxiella silvae</name>
    <dbReference type="NCBI Taxonomy" id="1646373"/>
    <lineage>
        <taxon>Bacteria</taxon>
        <taxon>Pseudomonadati</taxon>
        <taxon>Pseudomonadota</taxon>
        <taxon>Gammaproteobacteria</taxon>
        <taxon>Enterobacterales</taxon>
        <taxon>Yersiniaceae</taxon>
        <taxon>Rouxiella</taxon>
    </lineage>
</organism>
<dbReference type="InterPro" id="IPR009350">
    <property type="entry name" value="Phage_tail_T"/>
</dbReference>
<dbReference type="EMBL" id="MRWD01000047">
    <property type="protein sequence ID" value="ORJ19870.1"/>
    <property type="molecule type" value="Genomic_DNA"/>
</dbReference>
<sequence>MNGIGGRTIAEAQERMSVAEFELWLKYREKYGGLNSMMRTEWAAAVVASTIANVNRTKNSPPFRISDFAPHLQEAPVSLEQAMEQWV</sequence>
<reference evidence="2 3" key="1">
    <citation type="journal article" date="2017" name="Int. J. Syst. Evol. Microbiol.">
        <title>Rouxiella badensis sp. nov. and Rouxiella silvae sp. nov. isolated from peat bog soil in Germany and emendation of the genus description.</title>
        <authorList>
            <person name="Le Fleche-Mateos A."/>
            <person name="Kugler J.H."/>
            <person name="Hansen S.H."/>
            <person name="Syldatk C."/>
            <person name="Hausmann R."/>
            <person name="Lomprez F."/>
            <person name="Vandenbogaert M."/>
            <person name="Manuguerra J.C."/>
            <person name="Grimont P.A."/>
        </authorList>
    </citation>
    <scope>NUCLEOTIDE SEQUENCE [LARGE SCALE GENOMIC DNA]</scope>
    <source>
        <strain evidence="2 3">213</strain>
    </source>
</reference>
<dbReference type="RefSeq" id="WP_084983867.1">
    <property type="nucleotide sequence ID" value="NZ_CBCSCF010000001.1"/>
</dbReference>
<protein>
    <submittedName>
        <fullName evidence="2">Phage tail protein</fullName>
    </submittedName>
</protein>
<feature type="domain" description="Minor tail T" evidence="1">
    <location>
        <begin position="17"/>
        <end position="84"/>
    </location>
</feature>
<gene>
    <name evidence="2" type="ORF">BS639_17925</name>
</gene>
<dbReference type="Pfam" id="PF06223">
    <property type="entry name" value="Phage_tail_T"/>
    <property type="match status" value="1"/>
</dbReference>
<keyword evidence="3" id="KW-1185">Reference proteome</keyword>
<name>A0ABX3TXH5_9GAMM</name>
<proteinExistence type="predicted"/>
<comment type="caution">
    <text evidence="2">The sequence shown here is derived from an EMBL/GenBank/DDBJ whole genome shotgun (WGS) entry which is preliminary data.</text>
</comment>
<evidence type="ECO:0000313" key="2">
    <source>
        <dbReference type="EMBL" id="ORJ19870.1"/>
    </source>
</evidence>
<evidence type="ECO:0000313" key="3">
    <source>
        <dbReference type="Proteomes" id="UP000192722"/>
    </source>
</evidence>
<evidence type="ECO:0000259" key="1">
    <source>
        <dbReference type="Pfam" id="PF06223"/>
    </source>
</evidence>
<accession>A0ABX3TXH5</accession>